<dbReference type="GO" id="GO:0005739">
    <property type="term" value="C:mitochondrion"/>
    <property type="evidence" value="ECO:0007669"/>
    <property type="project" value="TreeGrafter"/>
</dbReference>
<dbReference type="AlphaFoldDB" id="A0A068S6C4"/>
<gene>
    <name evidence="2" type="ORF">LCOR_07823.1</name>
</gene>
<protein>
    <recommendedName>
        <fullName evidence="1">Rhodanese domain-containing protein</fullName>
    </recommendedName>
</protein>
<dbReference type="InterPro" id="IPR036873">
    <property type="entry name" value="Rhodanese-like_dom_sf"/>
</dbReference>
<comment type="caution">
    <text evidence="2">The sequence shown here is derived from an EMBL/GenBank/DDBJ whole genome shotgun (WGS) entry which is preliminary data.</text>
</comment>
<evidence type="ECO:0000259" key="1">
    <source>
        <dbReference type="PROSITE" id="PS50206"/>
    </source>
</evidence>
<feature type="domain" description="Rhodanese" evidence="1">
    <location>
        <begin position="57"/>
        <end position="151"/>
    </location>
</feature>
<dbReference type="PANTHER" id="PTHR44086">
    <property type="entry name" value="THIOSULFATE SULFURTRANSFERASE RDL2, MITOCHONDRIAL-RELATED"/>
    <property type="match status" value="1"/>
</dbReference>
<organism evidence="2 3">
    <name type="scientific">Lichtheimia corymbifera JMRC:FSU:9682</name>
    <dbReference type="NCBI Taxonomy" id="1263082"/>
    <lineage>
        <taxon>Eukaryota</taxon>
        <taxon>Fungi</taxon>
        <taxon>Fungi incertae sedis</taxon>
        <taxon>Mucoromycota</taxon>
        <taxon>Mucoromycotina</taxon>
        <taxon>Mucoromycetes</taxon>
        <taxon>Mucorales</taxon>
        <taxon>Lichtheimiaceae</taxon>
        <taxon>Lichtheimia</taxon>
    </lineage>
</organism>
<dbReference type="STRING" id="1263082.A0A068S6C4"/>
<dbReference type="Gene3D" id="3.40.250.10">
    <property type="entry name" value="Rhodanese-like domain"/>
    <property type="match status" value="1"/>
</dbReference>
<dbReference type="Proteomes" id="UP000027586">
    <property type="component" value="Unassembled WGS sequence"/>
</dbReference>
<proteinExistence type="predicted"/>
<sequence>MFSITKQVAAAAVQRRAFSSTPAYFSRWTDMVKGTKESLNIREITADELDVEMKSADSKKPVIIDVREINECEQLGKIPSAVNISRGVLELGVENVVTPESGNPVVLYCAGGLRSIMAAESLIRMGYDKENVKSLKGGFAAWKKSGYGVDTGN</sequence>
<dbReference type="SUPFAM" id="SSF52821">
    <property type="entry name" value="Rhodanese/Cell cycle control phosphatase"/>
    <property type="match status" value="1"/>
</dbReference>
<dbReference type="Pfam" id="PF00581">
    <property type="entry name" value="Rhodanese"/>
    <property type="match status" value="1"/>
</dbReference>
<dbReference type="VEuPathDB" id="FungiDB:LCOR_07823.1"/>
<dbReference type="SMART" id="SM00450">
    <property type="entry name" value="RHOD"/>
    <property type="match status" value="1"/>
</dbReference>
<dbReference type="OrthoDB" id="566238at2759"/>
<evidence type="ECO:0000313" key="2">
    <source>
        <dbReference type="EMBL" id="CDH56816.1"/>
    </source>
</evidence>
<dbReference type="PANTHER" id="PTHR44086:SF10">
    <property type="entry name" value="THIOSULFATE SULFURTRANSFERASE_RHODANESE-LIKE DOMAIN-CONTAINING PROTEIN 3"/>
    <property type="match status" value="1"/>
</dbReference>
<dbReference type="InterPro" id="IPR001763">
    <property type="entry name" value="Rhodanese-like_dom"/>
</dbReference>
<keyword evidence="3" id="KW-1185">Reference proteome</keyword>
<dbReference type="GO" id="GO:0004792">
    <property type="term" value="F:thiosulfate-cyanide sulfurtransferase activity"/>
    <property type="evidence" value="ECO:0007669"/>
    <property type="project" value="TreeGrafter"/>
</dbReference>
<accession>A0A068S6C4</accession>
<name>A0A068S6C4_9FUNG</name>
<evidence type="ECO:0000313" key="3">
    <source>
        <dbReference type="Proteomes" id="UP000027586"/>
    </source>
</evidence>
<reference evidence="2" key="1">
    <citation type="submission" date="2013-08" db="EMBL/GenBank/DDBJ databases">
        <title>Gene expansion shapes genome architecture in the human pathogen Lichtheimia corymbifera: an evolutionary genomics analysis in the ancient terrestrial Mucorales (Mucoromycotina).</title>
        <authorList>
            <person name="Schwartze V.U."/>
            <person name="Winter S."/>
            <person name="Shelest E."/>
            <person name="Marcet-Houben M."/>
            <person name="Horn F."/>
            <person name="Wehner S."/>
            <person name="Hoffmann K."/>
            <person name="Riege K."/>
            <person name="Sammeth M."/>
            <person name="Nowrousian M."/>
            <person name="Valiante V."/>
            <person name="Linde J."/>
            <person name="Jacobsen I.D."/>
            <person name="Marz M."/>
            <person name="Brakhage A.A."/>
            <person name="Gabaldon T."/>
            <person name="Bocker S."/>
            <person name="Voigt K."/>
        </authorList>
    </citation>
    <scope>NUCLEOTIDE SEQUENCE [LARGE SCALE GENOMIC DNA]</scope>
    <source>
        <strain evidence="2">FSU 9682</strain>
    </source>
</reference>
<dbReference type="EMBL" id="CBTN010000041">
    <property type="protein sequence ID" value="CDH56816.1"/>
    <property type="molecule type" value="Genomic_DNA"/>
</dbReference>
<dbReference type="PROSITE" id="PS50206">
    <property type="entry name" value="RHODANESE_3"/>
    <property type="match status" value="1"/>
</dbReference>